<dbReference type="RefSeq" id="WP_097279193.1">
    <property type="nucleotide sequence ID" value="NZ_OCNJ01000004.1"/>
</dbReference>
<evidence type="ECO:0000256" key="2">
    <source>
        <dbReference type="ARBA" id="ARBA00022679"/>
    </source>
</evidence>
<evidence type="ECO:0000256" key="1">
    <source>
        <dbReference type="ARBA" id="ARBA00022603"/>
    </source>
</evidence>
<gene>
    <name evidence="3" type="ORF">SAMN05421508_104237</name>
</gene>
<dbReference type="PANTHER" id="PTHR12049">
    <property type="entry name" value="PROTEIN ARGININE METHYLTRANSFERASE NDUFAF7, MITOCHONDRIAL"/>
    <property type="match status" value="1"/>
</dbReference>
<dbReference type="Pfam" id="PF02636">
    <property type="entry name" value="Methyltransf_28"/>
    <property type="match status" value="1"/>
</dbReference>
<proteinExistence type="predicted"/>
<evidence type="ECO:0000313" key="3">
    <source>
        <dbReference type="EMBL" id="SOD95134.1"/>
    </source>
</evidence>
<reference evidence="3 4" key="1">
    <citation type="submission" date="2017-09" db="EMBL/GenBank/DDBJ databases">
        <authorList>
            <person name="Ehlers B."/>
            <person name="Leendertz F.H."/>
        </authorList>
    </citation>
    <scope>NUCLEOTIDE SEQUENCE [LARGE SCALE GENOMIC DNA]</scope>
    <source>
        <strain evidence="3 4">USBA 140</strain>
    </source>
</reference>
<name>A0A286GJG9_9PROT</name>
<dbReference type="SUPFAM" id="SSF53335">
    <property type="entry name" value="S-adenosyl-L-methionine-dependent methyltransferases"/>
    <property type="match status" value="1"/>
</dbReference>
<dbReference type="InterPro" id="IPR038375">
    <property type="entry name" value="NDUFAF7_sf"/>
</dbReference>
<dbReference type="InterPro" id="IPR003788">
    <property type="entry name" value="NDUFAF7"/>
</dbReference>
<dbReference type="EMBL" id="OCNJ01000004">
    <property type="protein sequence ID" value="SOD95134.1"/>
    <property type="molecule type" value="Genomic_DNA"/>
</dbReference>
<dbReference type="Gene3D" id="3.40.50.12710">
    <property type="match status" value="1"/>
</dbReference>
<dbReference type="AlphaFoldDB" id="A0A286GJG9"/>
<sequence length="367" mass="38733">MSGGGTESDIAAVLRDRIRAAGSVPFEEFMGEAIAAYYGRGDVFGRDGDFTTAPEISQMFGEILGLWCAVAWQLMGKPARIALVELGPGRGTLMCDMLRASRLLPPFRAALSVHLVERSLPLRRLQERALAPEGVTPVWHDHVADLPADVPLLVVANEFFDALPVRQVMRTPDAWHERHVTLNDDGAFAFTLGPAVPDAEVPAAVGPCRPGSIVELCPAGRAIGGELAARLARQGGVGLVLDYGYVRSAAGDSVQALKRHAYHPVLADVGQVDLTAHVDFQALGDAAATAGARVQGPVTQGAFLTALGINQRAEVLAANAAPQHAEDVHKALHRLIDPAEMGTLFKVLALAHPALPTLPGFEGSTSA</sequence>
<accession>A0A286GJG9</accession>
<keyword evidence="4" id="KW-1185">Reference proteome</keyword>
<dbReference type="OrthoDB" id="9794208at2"/>
<keyword evidence="2 3" id="KW-0808">Transferase</keyword>
<protein>
    <submittedName>
        <fullName evidence="3">SAM-dependent methyltransferase, MidA family</fullName>
    </submittedName>
</protein>
<dbReference type="PANTHER" id="PTHR12049:SF7">
    <property type="entry name" value="PROTEIN ARGININE METHYLTRANSFERASE NDUFAF7, MITOCHONDRIAL"/>
    <property type="match status" value="1"/>
</dbReference>
<organism evidence="3 4">
    <name type="scientific">Caenispirillum bisanense</name>
    <dbReference type="NCBI Taxonomy" id="414052"/>
    <lineage>
        <taxon>Bacteria</taxon>
        <taxon>Pseudomonadati</taxon>
        <taxon>Pseudomonadota</taxon>
        <taxon>Alphaproteobacteria</taxon>
        <taxon>Rhodospirillales</taxon>
        <taxon>Novispirillaceae</taxon>
        <taxon>Caenispirillum</taxon>
    </lineage>
</organism>
<dbReference type="InterPro" id="IPR029063">
    <property type="entry name" value="SAM-dependent_MTases_sf"/>
</dbReference>
<keyword evidence="1 3" id="KW-0489">Methyltransferase</keyword>
<dbReference type="GO" id="GO:0035243">
    <property type="term" value="F:protein-arginine omega-N symmetric methyltransferase activity"/>
    <property type="evidence" value="ECO:0007669"/>
    <property type="project" value="TreeGrafter"/>
</dbReference>
<evidence type="ECO:0000313" key="4">
    <source>
        <dbReference type="Proteomes" id="UP000219621"/>
    </source>
</evidence>
<dbReference type="GO" id="GO:0032259">
    <property type="term" value="P:methylation"/>
    <property type="evidence" value="ECO:0007669"/>
    <property type="project" value="UniProtKB-KW"/>
</dbReference>
<dbReference type="Proteomes" id="UP000219621">
    <property type="component" value="Unassembled WGS sequence"/>
</dbReference>